<evidence type="ECO:0000313" key="5">
    <source>
        <dbReference type="Proteomes" id="UP000305233"/>
    </source>
</evidence>
<feature type="transmembrane region" description="Helical" evidence="2">
    <location>
        <begin position="313"/>
        <end position="334"/>
    </location>
</feature>
<dbReference type="SUPFAM" id="SSF48317">
    <property type="entry name" value="Acid phosphatase/Vanadium-dependent haloperoxidase"/>
    <property type="match status" value="1"/>
</dbReference>
<dbReference type="InterPro" id="IPR036938">
    <property type="entry name" value="PAP2/HPO_sf"/>
</dbReference>
<evidence type="ECO:0000259" key="3">
    <source>
        <dbReference type="Pfam" id="PF01569"/>
    </source>
</evidence>
<name>A0A4V3Z5I7_9MICC</name>
<dbReference type="InterPro" id="IPR000326">
    <property type="entry name" value="PAP2/HPO"/>
</dbReference>
<feature type="transmembrane region" description="Helical" evidence="2">
    <location>
        <begin position="100"/>
        <end position="121"/>
    </location>
</feature>
<evidence type="ECO:0000256" key="2">
    <source>
        <dbReference type="SAM" id="Phobius"/>
    </source>
</evidence>
<reference evidence="4 5" key="1">
    <citation type="submission" date="2019-04" db="EMBL/GenBank/DDBJ databases">
        <authorList>
            <person name="Liu Q."/>
            <person name="Xin Y.-H."/>
        </authorList>
    </citation>
    <scope>NUCLEOTIDE SEQUENCE [LARGE SCALE GENOMIC DNA]</scope>
    <source>
        <strain evidence="4 5">AM23</strain>
    </source>
</reference>
<sequence length="386" mass="40176">MGMETTRAEEITSWRSGTGSGRPPTKGSGGGLDTALTRSGYGSVATQHSRSRSSETTGPTTLRSRRASGRPVTPPEFTGACGSIDAMPQQMTGPAGRAPWLPIVFVLAAAGCAAALGWTYWAFVRTTRGQFADESALRQAALLAPETKGAFLSFLDTLPTISLILTAAAILLVAVLRRRYPAAIVATGVIAASNLTTQLLKNVVLDRPDRGVETLSFNSLPSGHTTLAASTAAAVLLIVAPRWRPFAAAMGGAYSVLAGAATYVNLWHRPADVVAALLVVGGWTLLAGPVILRTDGQGSTRRAAGAGWGSSRRWLVLCWTLGVGGLVLSALVYLTVRADLPFPAPDAGRPLFFWWGLLWITGVGFVLAAATGSLLAAARLTGRALA</sequence>
<feature type="transmembrane region" description="Helical" evidence="2">
    <location>
        <begin position="246"/>
        <end position="267"/>
    </location>
</feature>
<dbReference type="Gene3D" id="1.20.144.10">
    <property type="entry name" value="Phosphatidic acid phosphatase type 2/haloperoxidase"/>
    <property type="match status" value="1"/>
</dbReference>
<keyword evidence="2" id="KW-0812">Transmembrane</keyword>
<feature type="domain" description="Phosphatidic acid phosphatase type 2/haloperoxidase" evidence="3">
    <location>
        <begin position="190"/>
        <end position="285"/>
    </location>
</feature>
<dbReference type="EMBL" id="SSWH01000006">
    <property type="protein sequence ID" value="THJ66539.1"/>
    <property type="molecule type" value="Genomic_DNA"/>
</dbReference>
<feature type="transmembrane region" description="Helical" evidence="2">
    <location>
        <begin position="273"/>
        <end position="292"/>
    </location>
</feature>
<proteinExistence type="predicted"/>
<feature type="transmembrane region" description="Helical" evidence="2">
    <location>
        <begin position="220"/>
        <end position="239"/>
    </location>
</feature>
<accession>A0A4V3Z5I7</accession>
<feature type="region of interest" description="Disordered" evidence="1">
    <location>
        <begin position="1"/>
        <end position="85"/>
    </location>
</feature>
<dbReference type="Pfam" id="PF01569">
    <property type="entry name" value="PAP2"/>
    <property type="match status" value="1"/>
</dbReference>
<evidence type="ECO:0000256" key="1">
    <source>
        <dbReference type="SAM" id="MobiDB-lite"/>
    </source>
</evidence>
<keyword evidence="2" id="KW-1133">Transmembrane helix</keyword>
<feature type="transmembrane region" description="Helical" evidence="2">
    <location>
        <begin position="151"/>
        <end position="175"/>
    </location>
</feature>
<protein>
    <submittedName>
        <fullName evidence="4">Phosphatase PAP2 family protein</fullName>
    </submittedName>
</protein>
<feature type="transmembrane region" description="Helical" evidence="2">
    <location>
        <begin position="182"/>
        <end position="200"/>
    </location>
</feature>
<dbReference type="OrthoDB" id="3240395at2"/>
<keyword evidence="5" id="KW-1185">Reference proteome</keyword>
<evidence type="ECO:0000313" key="4">
    <source>
        <dbReference type="EMBL" id="THJ66539.1"/>
    </source>
</evidence>
<comment type="caution">
    <text evidence="4">The sequence shown here is derived from an EMBL/GenBank/DDBJ whole genome shotgun (WGS) entry which is preliminary data.</text>
</comment>
<dbReference type="AlphaFoldDB" id="A0A4V3Z5I7"/>
<gene>
    <name evidence="4" type="ORF">E8P82_08785</name>
</gene>
<feature type="transmembrane region" description="Helical" evidence="2">
    <location>
        <begin position="354"/>
        <end position="378"/>
    </location>
</feature>
<feature type="compositionally biased region" description="Polar residues" evidence="1">
    <location>
        <begin position="44"/>
        <end position="62"/>
    </location>
</feature>
<dbReference type="Proteomes" id="UP000305233">
    <property type="component" value="Unassembled WGS sequence"/>
</dbReference>
<keyword evidence="2" id="KW-0472">Membrane</keyword>
<organism evidence="4 5">
    <name type="scientific">Arthrobacter echini</name>
    <dbReference type="NCBI Taxonomy" id="1529066"/>
    <lineage>
        <taxon>Bacteria</taxon>
        <taxon>Bacillati</taxon>
        <taxon>Actinomycetota</taxon>
        <taxon>Actinomycetes</taxon>
        <taxon>Micrococcales</taxon>
        <taxon>Micrococcaceae</taxon>
        <taxon>Arthrobacter</taxon>
    </lineage>
</organism>
<feature type="compositionally biased region" description="Basic and acidic residues" evidence="1">
    <location>
        <begin position="1"/>
        <end position="12"/>
    </location>
</feature>